<dbReference type="SUPFAM" id="SSF52141">
    <property type="entry name" value="Uracil-DNA glycosylase-like"/>
    <property type="match status" value="1"/>
</dbReference>
<name>A0A1M6MLX8_9FLAO</name>
<dbReference type="OrthoDB" id="9799921at2"/>
<organism evidence="2 3">
    <name type="scientific">Aequorivita viscosa</name>
    <dbReference type="NCBI Taxonomy" id="797419"/>
    <lineage>
        <taxon>Bacteria</taxon>
        <taxon>Pseudomonadati</taxon>
        <taxon>Bacteroidota</taxon>
        <taxon>Flavobacteriia</taxon>
        <taxon>Flavobacteriales</taxon>
        <taxon>Flavobacteriaceae</taxon>
        <taxon>Aequorivita</taxon>
    </lineage>
</organism>
<evidence type="ECO:0000313" key="3">
    <source>
        <dbReference type="Proteomes" id="UP000184172"/>
    </source>
</evidence>
<dbReference type="Pfam" id="PF03167">
    <property type="entry name" value="UDG"/>
    <property type="match status" value="1"/>
</dbReference>
<sequence>MTEITRNRTIRPSTRLEKSKSYKIDTKTVSRGDILVVNIDHETKPFRKTFKFNGSDVAHKDSINFRINDYGTSIDISWSGATPLGTATSKATIPSSAPKILAKKVVDKVASKPTTAHLKTSFDPISNADTTILILGTMPGDKSLELGEYYGHSRNRFWKIISTITNNGLPLTYADKKALLLKTKIGIWDVAHKANRKGSLDSAIEDEEPNDLKNFIARHKNLKIIGFNGTKSQALHDKYFDKKNGIKYIPLPSTSPANTGINFDNICNVWRQILTE</sequence>
<reference evidence="3" key="1">
    <citation type="submission" date="2016-11" db="EMBL/GenBank/DDBJ databases">
        <authorList>
            <person name="Varghese N."/>
            <person name="Submissions S."/>
        </authorList>
    </citation>
    <scope>NUCLEOTIDE SEQUENCE [LARGE SCALE GENOMIC DNA]</scope>
    <source>
        <strain evidence="3">DSM 26349</strain>
    </source>
</reference>
<dbReference type="InterPro" id="IPR005122">
    <property type="entry name" value="Uracil-DNA_glycosylase-like"/>
</dbReference>
<dbReference type="CDD" id="cd10032">
    <property type="entry name" value="UDG-F6_HDG"/>
    <property type="match status" value="1"/>
</dbReference>
<dbReference type="AlphaFoldDB" id="A0A1M6MLX8"/>
<dbReference type="STRING" id="797419.SAMN05216556_1388"/>
<evidence type="ECO:0000313" key="2">
    <source>
        <dbReference type="EMBL" id="SHJ84380.1"/>
    </source>
</evidence>
<dbReference type="InterPro" id="IPR026353">
    <property type="entry name" value="Hypoxan-DNA_Glyclase"/>
</dbReference>
<dbReference type="SMART" id="SM00986">
    <property type="entry name" value="UDG"/>
    <property type="match status" value="1"/>
</dbReference>
<feature type="domain" description="Uracil-DNA glycosylase-like" evidence="1">
    <location>
        <begin position="123"/>
        <end position="274"/>
    </location>
</feature>
<dbReference type="RefSeq" id="WP_083540826.1">
    <property type="nucleotide sequence ID" value="NZ_FNNS01000038.1"/>
</dbReference>
<protein>
    <submittedName>
        <fullName evidence="2">G/U mismatch-specific uracil-DNA glycosylase</fullName>
    </submittedName>
</protein>
<keyword evidence="3" id="KW-1185">Reference proteome</keyword>
<dbReference type="Proteomes" id="UP000184172">
    <property type="component" value="Unassembled WGS sequence"/>
</dbReference>
<proteinExistence type="predicted"/>
<dbReference type="InterPro" id="IPR036895">
    <property type="entry name" value="Uracil-DNA_glycosylase-like_sf"/>
</dbReference>
<dbReference type="NCBIfam" id="TIGR04274">
    <property type="entry name" value="hypoxanDNAglyco"/>
    <property type="match status" value="1"/>
</dbReference>
<accession>A0A1M6MLX8</accession>
<dbReference type="Gene3D" id="3.40.470.10">
    <property type="entry name" value="Uracil-DNA glycosylase-like domain"/>
    <property type="match status" value="1"/>
</dbReference>
<evidence type="ECO:0000259" key="1">
    <source>
        <dbReference type="SMART" id="SM00986"/>
    </source>
</evidence>
<dbReference type="EMBL" id="FQYV01000028">
    <property type="protein sequence ID" value="SHJ84380.1"/>
    <property type="molecule type" value="Genomic_DNA"/>
</dbReference>
<dbReference type="SMART" id="SM00987">
    <property type="entry name" value="UreE_C"/>
    <property type="match status" value="1"/>
</dbReference>
<gene>
    <name evidence="2" type="ORF">SAMN04487908_12814</name>
</gene>